<gene>
    <name evidence="3" type="ORF">BJ322DRAFT_1000477</name>
</gene>
<protein>
    <recommendedName>
        <fullName evidence="2">Cyclin N-terminal domain-containing protein</fullName>
    </recommendedName>
</protein>
<dbReference type="InterPro" id="IPR006671">
    <property type="entry name" value="Cyclin_N"/>
</dbReference>
<dbReference type="GO" id="GO:0000307">
    <property type="term" value="C:cyclin-dependent protein kinase holoenzyme complex"/>
    <property type="evidence" value="ECO:0007669"/>
    <property type="project" value="TreeGrafter"/>
</dbReference>
<dbReference type="EMBL" id="WIUZ02000003">
    <property type="protein sequence ID" value="KAF9789807.1"/>
    <property type="molecule type" value="Genomic_DNA"/>
</dbReference>
<keyword evidence="4" id="KW-1185">Reference proteome</keyword>
<dbReference type="Gene3D" id="1.10.472.10">
    <property type="entry name" value="Cyclin-like"/>
    <property type="match status" value="1"/>
</dbReference>
<dbReference type="InterPro" id="IPR036915">
    <property type="entry name" value="Cyclin-like_sf"/>
</dbReference>
<evidence type="ECO:0000313" key="3">
    <source>
        <dbReference type="EMBL" id="KAF9789807.1"/>
    </source>
</evidence>
<proteinExistence type="predicted"/>
<dbReference type="SUPFAM" id="SSF47954">
    <property type="entry name" value="Cyclin-like"/>
    <property type="match status" value="1"/>
</dbReference>
<evidence type="ECO:0000256" key="1">
    <source>
        <dbReference type="SAM" id="MobiDB-lite"/>
    </source>
</evidence>
<name>A0A9P6LAF7_9AGAM</name>
<dbReference type="InterPro" id="IPR013922">
    <property type="entry name" value="Cyclin_PHO80-like"/>
</dbReference>
<feature type="compositionally biased region" description="Acidic residues" evidence="1">
    <location>
        <begin position="195"/>
        <end position="206"/>
    </location>
</feature>
<dbReference type="Pfam" id="PF00134">
    <property type="entry name" value="Cyclin_N"/>
    <property type="match status" value="1"/>
</dbReference>
<evidence type="ECO:0000313" key="4">
    <source>
        <dbReference type="Proteomes" id="UP000736335"/>
    </source>
</evidence>
<dbReference type="AlphaFoldDB" id="A0A9P6LAF7"/>
<dbReference type="Proteomes" id="UP000736335">
    <property type="component" value="Unassembled WGS sequence"/>
</dbReference>
<evidence type="ECO:0000259" key="2">
    <source>
        <dbReference type="Pfam" id="PF00134"/>
    </source>
</evidence>
<dbReference type="GO" id="GO:0016538">
    <property type="term" value="F:cyclin-dependent protein serine/threonine kinase regulator activity"/>
    <property type="evidence" value="ECO:0007669"/>
    <property type="project" value="TreeGrafter"/>
</dbReference>
<accession>A0A9P6LAF7</accession>
<dbReference type="CDD" id="cd20557">
    <property type="entry name" value="CYCLIN_ScPCL1-like"/>
    <property type="match status" value="1"/>
</dbReference>
<feature type="compositionally biased region" description="Basic and acidic residues" evidence="1">
    <location>
        <begin position="244"/>
        <end position="262"/>
    </location>
</feature>
<dbReference type="PANTHER" id="PTHR15615:SF10">
    <property type="entry name" value="PHO85 CYCLIN-2-RELATED"/>
    <property type="match status" value="1"/>
</dbReference>
<dbReference type="GO" id="GO:0005634">
    <property type="term" value="C:nucleus"/>
    <property type="evidence" value="ECO:0007669"/>
    <property type="project" value="TreeGrafter"/>
</dbReference>
<comment type="caution">
    <text evidence="3">The sequence shown here is derived from an EMBL/GenBank/DDBJ whole genome shotgun (WGS) entry which is preliminary data.</text>
</comment>
<feature type="domain" description="Cyclin N-terminal" evidence="2">
    <location>
        <begin position="76"/>
        <end position="164"/>
    </location>
</feature>
<reference evidence="3" key="2">
    <citation type="submission" date="2020-11" db="EMBL/GenBank/DDBJ databases">
        <authorList>
            <consortium name="DOE Joint Genome Institute"/>
            <person name="Kuo A."/>
            <person name="Miyauchi S."/>
            <person name="Kiss E."/>
            <person name="Drula E."/>
            <person name="Kohler A."/>
            <person name="Sanchez-Garcia M."/>
            <person name="Andreopoulos B."/>
            <person name="Barry K.W."/>
            <person name="Bonito G."/>
            <person name="Buee M."/>
            <person name="Carver A."/>
            <person name="Chen C."/>
            <person name="Cichocki N."/>
            <person name="Clum A."/>
            <person name="Culley D."/>
            <person name="Crous P.W."/>
            <person name="Fauchery L."/>
            <person name="Girlanda M."/>
            <person name="Hayes R."/>
            <person name="Keri Z."/>
            <person name="Labutti K."/>
            <person name="Lipzen A."/>
            <person name="Lombard V."/>
            <person name="Magnuson J."/>
            <person name="Maillard F."/>
            <person name="Morin E."/>
            <person name="Murat C."/>
            <person name="Nolan M."/>
            <person name="Ohm R."/>
            <person name="Pangilinan J."/>
            <person name="Pereira M."/>
            <person name="Perotto S."/>
            <person name="Peter M."/>
            <person name="Riley R."/>
            <person name="Sitrit Y."/>
            <person name="Stielow B."/>
            <person name="Szollosi G."/>
            <person name="Zifcakova L."/>
            <person name="Stursova M."/>
            <person name="Spatafora J.W."/>
            <person name="Tedersoo L."/>
            <person name="Vaario L.-M."/>
            <person name="Yamada A."/>
            <person name="Yan M."/>
            <person name="Wang P."/>
            <person name="Xu J."/>
            <person name="Bruns T."/>
            <person name="Baldrian P."/>
            <person name="Vilgalys R."/>
            <person name="Henrissat B."/>
            <person name="Grigoriev I.V."/>
            <person name="Hibbett D."/>
            <person name="Nagy L.G."/>
            <person name="Martin F.M."/>
        </authorList>
    </citation>
    <scope>NUCLEOTIDE SEQUENCE</scope>
    <source>
        <strain evidence="3">UH-Tt-Lm1</strain>
    </source>
</reference>
<feature type="region of interest" description="Disordered" evidence="1">
    <location>
        <begin position="184"/>
        <end position="284"/>
    </location>
</feature>
<reference evidence="3" key="1">
    <citation type="journal article" date="2020" name="Nat. Commun.">
        <title>Large-scale genome sequencing of mycorrhizal fungi provides insights into the early evolution of symbiotic traits.</title>
        <authorList>
            <person name="Miyauchi S."/>
            <person name="Kiss E."/>
            <person name="Kuo A."/>
            <person name="Drula E."/>
            <person name="Kohler A."/>
            <person name="Sanchez-Garcia M."/>
            <person name="Morin E."/>
            <person name="Andreopoulos B."/>
            <person name="Barry K.W."/>
            <person name="Bonito G."/>
            <person name="Buee M."/>
            <person name="Carver A."/>
            <person name="Chen C."/>
            <person name="Cichocki N."/>
            <person name="Clum A."/>
            <person name="Culley D."/>
            <person name="Crous P.W."/>
            <person name="Fauchery L."/>
            <person name="Girlanda M."/>
            <person name="Hayes R.D."/>
            <person name="Keri Z."/>
            <person name="LaButti K."/>
            <person name="Lipzen A."/>
            <person name="Lombard V."/>
            <person name="Magnuson J."/>
            <person name="Maillard F."/>
            <person name="Murat C."/>
            <person name="Nolan M."/>
            <person name="Ohm R.A."/>
            <person name="Pangilinan J."/>
            <person name="Pereira M.F."/>
            <person name="Perotto S."/>
            <person name="Peter M."/>
            <person name="Pfister S."/>
            <person name="Riley R."/>
            <person name="Sitrit Y."/>
            <person name="Stielow J.B."/>
            <person name="Szollosi G."/>
            <person name="Zifcakova L."/>
            <person name="Stursova M."/>
            <person name="Spatafora J.W."/>
            <person name="Tedersoo L."/>
            <person name="Vaario L.M."/>
            <person name="Yamada A."/>
            <person name="Yan M."/>
            <person name="Wang P."/>
            <person name="Xu J."/>
            <person name="Bruns T."/>
            <person name="Baldrian P."/>
            <person name="Vilgalys R."/>
            <person name="Dunand C."/>
            <person name="Henrissat B."/>
            <person name="Grigoriev I.V."/>
            <person name="Hibbett D."/>
            <person name="Nagy L.G."/>
            <person name="Martin F.M."/>
        </authorList>
    </citation>
    <scope>NUCLEOTIDE SEQUENCE</scope>
    <source>
        <strain evidence="3">UH-Tt-Lm1</strain>
    </source>
</reference>
<organism evidence="3 4">
    <name type="scientific">Thelephora terrestris</name>
    <dbReference type="NCBI Taxonomy" id="56493"/>
    <lineage>
        <taxon>Eukaryota</taxon>
        <taxon>Fungi</taxon>
        <taxon>Dikarya</taxon>
        <taxon>Basidiomycota</taxon>
        <taxon>Agaricomycotina</taxon>
        <taxon>Agaricomycetes</taxon>
        <taxon>Thelephorales</taxon>
        <taxon>Thelephoraceae</taxon>
        <taxon>Thelephora</taxon>
    </lineage>
</organism>
<feature type="non-terminal residue" evidence="3">
    <location>
        <position position="284"/>
    </location>
</feature>
<dbReference type="GO" id="GO:0019901">
    <property type="term" value="F:protein kinase binding"/>
    <property type="evidence" value="ECO:0007669"/>
    <property type="project" value="InterPro"/>
</dbReference>
<dbReference type="OrthoDB" id="10250320at2759"/>
<sequence>NMVQLHKASLVEPGCHSQKMLDLLELTVSKDLIRYLARIVVDAVTHGMEHSSKSSGRISAWKDKLRFDPFFVFASNVIHRSEVKIPAILVSLVYIRRARQHLFIQSPEWACERVFLGALILANKYVNDWSIKNYHWALCCGVFGRRDIGRIEREFLDVIDWELSVTEADILKHFDHISACPSKPKRVPVPIPPSESEDVEMDECTWEDSPVSSASPTPPPQTPSTAVSPSNQPTHIHSPSNETSEVRVTVREVTDFEQDQPKHSIFRLFHPSSNKQPTHPHERV</sequence>
<dbReference type="PANTHER" id="PTHR15615">
    <property type="match status" value="1"/>
</dbReference>
<feature type="compositionally biased region" description="Polar residues" evidence="1">
    <location>
        <begin position="231"/>
        <end position="243"/>
    </location>
</feature>